<gene>
    <name evidence="1" type="ORF">SAMN05444320_1273</name>
</gene>
<proteinExistence type="predicted"/>
<dbReference type="EMBL" id="FQVN01000027">
    <property type="protein sequence ID" value="SHH13441.1"/>
    <property type="molecule type" value="Genomic_DNA"/>
</dbReference>
<name>A0A1M5QHU5_STRHI</name>
<evidence type="ECO:0000313" key="1">
    <source>
        <dbReference type="EMBL" id="SHH13441.1"/>
    </source>
</evidence>
<organism evidence="1 2">
    <name type="scientific">Streptoalloteichus hindustanus</name>
    <dbReference type="NCBI Taxonomy" id="2017"/>
    <lineage>
        <taxon>Bacteria</taxon>
        <taxon>Bacillati</taxon>
        <taxon>Actinomycetota</taxon>
        <taxon>Actinomycetes</taxon>
        <taxon>Pseudonocardiales</taxon>
        <taxon>Pseudonocardiaceae</taxon>
        <taxon>Streptoalloteichus</taxon>
    </lineage>
</organism>
<accession>A0A1M5QHU5</accession>
<dbReference type="RefSeq" id="WP_073490184.1">
    <property type="nucleotide sequence ID" value="NZ_FQVN01000027.1"/>
</dbReference>
<reference evidence="1 2" key="1">
    <citation type="submission" date="2016-11" db="EMBL/GenBank/DDBJ databases">
        <authorList>
            <person name="Jaros S."/>
            <person name="Januszkiewicz K."/>
            <person name="Wedrychowicz H."/>
        </authorList>
    </citation>
    <scope>NUCLEOTIDE SEQUENCE [LARGE SCALE GENOMIC DNA]</scope>
    <source>
        <strain evidence="1 2">DSM 44523</strain>
    </source>
</reference>
<dbReference type="AlphaFoldDB" id="A0A1M5QHU5"/>
<sequence length="103" mass="11246">MSLHVFMHPGPWDSARCVEAEPRRPVLLVEMGGSGMQIRVPPQVDGFAVAAAYAEKLAKAAEEFAARCRELADGQNGDRARLRRAVERTCFDSHGMIFGGSDD</sequence>
<dbReference type="Proteomes" id="UP000184501">
    <property type="component" value="Unassembled WGS sequence"/>
</dbReference>
<protein>
    <submittedName>
        <fullName evidence="1">Uncharacterized protein</fullName>
    </submittedName>
</protein>
<keyword evidence="2" id="KW-1185">Reference proteome</keyword>
<evidence type="ECO:0000313" key="2">
    <source>
        <dbReference type="Proteomes" id="UP000184501"/>
    </source>
</evidence>